<keyword evidence="25" id="KW-1185">Reference proteome</keyword>
<dbReference type="InterPro" id="IPR017441">
    <property type="entry name" value="Protein_kinase_ATP_BS"/>
</dbReference>
<evidence type="ECO:0000256" key="3">
    <source>
        <dbReference type="ARBA" id="ARBA00012513"/>
    </source>
</evidence>
<dbReference type="PROSITE" id="PS00107">
    <property type="entry name" value="PROTEIN_KINASE_ATP"/>
    <property type="match status" value="1"/>
</dbReference>
<dbReference type="SUPFAM" id="SSF56112">
    <property type="entry name" value="Protein kinase-like (PK-like)"/>
    <property type="match status" value="1"/>
</dbReference>
<comment type="catalytic activity">
    <reaction evidence="20">
        <text>L-seryl-[protein] + ATP = O-phospho-L-seryl-[protein] + ADP + H(+)</text>
        <dbReference type="Rhea" id="RHEA:17989"/>
        <dbReference type="Rhea" id="RHEA-COMP:9863"/>
        <dbReference type="Rhea" id="RHEA-COMP:11604"/>
        <dbReference type="ChEBI" id="CHEBI:15378"/>
        <dbReference type="ChEBI" id="CHEBI:29999"/>
        <dbReference type="ChEBI" id="CHEBI:30616"/>
        <dbReference type="ChEBI" id="CHEBI:83421"/>
        <dbReference type="ChEBI" id="CHEBI:456216"/>
        <dbReference type="EC" id="2.7.11.1"/>
    </reaction>
</comment>
<dbReference type="GO" id="GO:0006952">
    <property type="term" value="P:defense response"/>
    <property type="evidence" value="ECO:0007669"/>
    <property type="project" value="UniProtKB-ARBA"/>
</dbReference>
<dbReference type="FunFam" id="1.10.510.10:FF:000358">
    <property type="entry name" value="Putative leucine-rich repeat receptor-like serine/threonine-protein kinase"/>
    <property type="match status" value="1"/>
</dbReference>
<dbReference type="EMBL" id="JBEAFC010000003">
    <property type="protein sequence ID" value="KAL1563844.1"/>
    <property type="molecule type" value="Genomic_DNA"/>
</dbReference>
<evidence type="ECO:0000256" key="2">
    <source>
        <dbReference type="ARBA" id="ARBA00008684"/>
    </source>
</evidence>
<dbReference type="SMART" id="SM00220">
    <property type="entry name" value="S_TKc"/>
    <property type="match status" value="1"/>
</dbReference>
<dbReference type="InterPro" id="IPR008271">
    <property type="entry name" value="Ser/Thr_kinase_AS"/>
</dbReference>
<keyword evidence="12 21" id="KW-0547">Nucleotide-binding</keyword>
<accession>A0ABD1I892</accession>
<dbReference type="InterPro" id="IPR050647">
    <property type="entry name" value="Plant_LRR-RLKs"/>
</dbReference>
<evidence type="ECO:0000256" key="16">
    <source>
        <dbReference type="ARBA" id="ARBA00023136"/>
    </source>
</evidence>
<gene>
    <name evidence="24" type="ORF">AAHA92_06267</name>
</gene>
<evidence type="ECO:0000256" key="11">
    <source>
        <dbReference type="ARBA" id="ARBA00022737"/>
    </source>
</evidence>
<evidence type="ECO:0000256" key="12">
    <source>
        <dbReference type="ARBA" id="ARBA00022741"/>
    </source>
</evidence>
<evidence type="ECO:0000256" key="18">
    <source>
        <dbReference type="ARBA" id="ARBA00023180"/>
    </source>
</evidence>
<dbReference type="SUPFAM" id="SSF52058">
    <property type="entry name" value="L domain-like"/>
    <property type="match status" value="1"/>
</dbReference>
<dbReference type="GO" id="GO:0051707">
    <property type="term" value="P:response to other organism"/>
    <property type="evidence" value="ECO:0007669"/>
    <property type="project" value="UniProtKB-ARBA"/>
</dbReference>
<dbReference type="FunFam" id="3.80.10.10:FF:000383">
    <property type="entry name" value="Leucine-rich repeat receptor protein kinase EMS1"/>
    <property type="match status" value="1"/>
</dbReference>
<evidence type="ECO:0000256" key="20">
    <source>
        <dbReference type="ARBA" id="ARBA00048679"/>
    </source>
</evidence>
<sequence>MKDLVLVRPSLTAAGATKTHPTIYSASIMVYKIFTLTISLLQCFVPLLSQGHHPQARYSIHTDKAALLALKNSLSLDPYSSLANWNEQNDVCNFTRVKCGKLHHRVVDLNLNGNALSGLLSPVLANLTQLRNLSLSNNHFFGTIPQEFSSLRYLQELELGSNNLHGLIPHSLSSLSQLTFITLDHNNLSGEIPSSFFSNCTKLKVVDFSSNQLTGMIPAEIGTCPNLLAVNLYNNQLHGEIPASLGNATCLYNLDVECNNLSGELPSEMLAKLHKMLYLHLSNNYMISHGNNSNLEPFFTALANCTELAELQLASNGLGGTLPHSIGGLSIYLGELQLQENHIFGSIPPQIGYLQSLTILNLTSNLFTGTVSEEIGKLKHLEQLFLSFNFFTTILTPLGNLSSLGLVDLSHNNLSGLIPEELGNLAGLCFLFLNNNLLSGEIPPSLGSCTALQALDLSYNLLTGTVPPELSEFHEMRRFLNLSHNQLKGAMELSKLSAVEEIDLSSNYFSGNIFNQISSCLELKVLNLSNNFLQGHLPESLGNLKSLVAFDISRNKLSGMIPTSLNKITTLTFLNLAFNNFDGTIPTGGRFDSMTYMSFTGNQHLCGRIPGIPDCRRRRHFFHSLIFVIIFCIVIFISGICITICCLMGYRRLRTSIMSSNPVAKVRKQELDLTHNYPRITYKELLDATDGFNEQRLVGSGSYGRVYRGLLPDGTQIAVKVLHLQTGNSTKSFARECQVLKRIRHRNLIRIITACSLPDFKALVLPYMVNGSLDNHLYLHAADGLRSSSSDLSLLQRVNICSDIAQGMAYLHHHSPVKVIHCDLKPSNVLLNDDMTALVSDFGIARLVAIGTGNGAGVIENMGDSTANMLSGSIGYIAPEYGCGLSTSAKGDVYSFGVVVLEMVTGKRPTDDMFVGGLSLQSYVRSHFHSEAERVVDTALLRALGEKTDEVKRMWEVAIVELMELGLLCTRESPSTRPTMLDCADDLDRLKTYLNGDTTATFASSHGISSSTYSFD</sequence>
<evidence type="ECO:0000256" key="8">
    <source>
        <dbReference type="ARBA" id="ARBA00022679"/>
    </source>
</evidence>
<keyword evidence="14 21" id="KW-0067">ATP-binding</keyword>
<dbReference type="InterPro" id="IPR013210">
    <property type="entry name" value="LRR_N_plant-typ"/>
</dbReference>
<comment type="catalytic activity">
    <reaction evidence="19">
        <text>L-threonyl-[protein] + ATP = O-phospho-L-threonyl-[protein] + ADP + H(+)</text>
        <dbReference type="Rhea" id="RHEA:46608"/>
        <dbReference type="Rhea" id="RHEA-COMP:11060"/>
        <dbReference type="Rhea" id="RHEA-COMP:11605"/>
        <dbReference type="ChEBI" id="CHEBI:15378"/>
        <dbReference type="ChEBI" id="CHEBI:30013"/>
        <dbReference type="ChEBI" id="CHEBI:30616"/>
        <dbReference type="ChEBI" id="CHEBI:61977"/>
        <dbReference type="ChEBI" id="CHEBI:456216"/>
        <dbReference type="EC" id="2.7.11.1"/>
    </reaction>
</comment>
<evidence type="ECO:0000256" key="4">
    <source>
        <dbReference type="ARBA" id="ARBA00022475"/>
    </source>
</evidence>
<feature type="binding site" evidence="21">
    <location>
        <position position="720"/>
    </location>
    <ligand>
        <name>ATP</name>
        <dbReference type="ChEBI" id="CHEBI:30616"/>
    </ligand>
</feature>
<dbReference type="SMART" id="SM00369">
    <property type="entry name" value="LRR_TYP"/>
    <property type="match status" value="7"/>
</dbReference>
<dbReference type="PROSITE" id="PS50011">
    <property type="entry name" value="PROTEIN_KINASE_DOM"/>
    <property type="match status" value="1"/>
</dbReference>
<keyword evidence="17" id="KW-0675">Receptor</keyword>
<dbReference type="InterPro" id="IPR032675">
    <property type="entry name" value="LRR_dom_sf"/>
</dbReference>
<reference evidence="24 25" key="1">
    <citation type="submission" date="2024-06" db="EMBL/GenBank/DDBJ databases">
        <title>A chromosome level genome sequence of Diviner's sage (Salvia divinorum).</title>
        <authorList>
            <person name="Ford S.A."/>
            <person name="Ro D.-K."/>
            <person name="Ness R.W."/>
            <person name="Phillips M.A."/>
        </authorList>
    </citation>
    <scope>NUCLEOTIDE SEQUENCE [LARGE SCALE GENOMIC DNA]</scope>
    <source>
        <strain evidence="24">SAF-2024a</strain>
        <tissue evidence="24">Leaf</tissue>
    </source>
</reference>
<dbReference type="EC" id="2.7.11.1" evidence="3"/>
<keyword evidence="16 22" id="KW-0472">Membrane</keyword>
<dbReference type="InterPro" id="IPR001245">
    <property type="entry name" value="Ser-Thr/Tyr_kinase_cat_dom"/>
</dbReference>
<dbReference type="FunFam" id="3.80.10.10:FF:000095">
    <property type="entry name" value="LRR receptor-like serine/threonine-protein kinase GSO1"/>
    <property type="match status" value="2"/>
</dbReference>
<keyword evidence="7" id="KW-0433">Leucine-rich repeat</keyword>
<keyword evidence="8 24" id="KW-0808">Transferase</keyword>
<keyword evidence="5 24" id="KW-0723">Serine/threonine-protein kinase</keyword>
<comment type="subcellular location">
    <subcellularLocation>
        <location evidence="1">Cell membrane</location>
        <topology evidence="1">Single-pass membrane protein</topology>
    </subcellularLocation>
</comment>
<dbReference type="GO" id="GO:0005886">
    <property type="term" value="C:plasma membrane"/>
    <property type="evidence" value="ECO:0007669"/>
    <property type="project" value="UniProtKB-SubCell"/>
</dbReference>
<dbReference type="Pfam" id="PF00560">
    <property type="entry name" value="LRR_1"/>
    <property type="match status" value="4"/>
</dbReference>
<evidence type="ECO:0000256" key="5">
    <source>
        <dbReference type="ARBA" id="ARBA00022527"/>
    </source>
</evidence>
<dbReference type="GO" id="GO:0005524">
    <property type="term" value="F:ATP binding"/>
    <property type="evidence" value="ECO:0007669"/>
    <property type="project" value="UniProtKB-UniRule"/>
</dbReference>
<evidence type="ECO:0000256" key="19">
    <source>
        <dbReference type="ARBA" id="ARBA00047899"/>
    </source>
</evidence>
<dbReference type="Gene3D" id="1.10.510.10">
    <property type="entry name" value="Transferase(Phosphotransferase) domain 1"/>
    <property type="match status" value="1"/>
</dbReference>
<dbReference type="PROSITE" id="PS00108">
    <property type="entry name" value="PROTEIN_KINASE_ST"/>
    <property type="match status" value="1"/>
</dbReference>
<evidence type="ECO:0000313" key="25">
    <source>
        <dbReference type="Proteomes" id="UP001567538"/>
    </source>
</evidence>
<evidence type="ECO:0000256" key="7">
    <source>
        <dbReference type="ARBA" id="ARBA00022614"/>
    </source>
</evidence>
<comment type="caution">
    <text evidence="24">The sequence shown here is derived from an EMBL/GenBank/DDBJ whole genome shotgun (WGS) entry which is preliminary data.</text>
</comment>
<dbReference type="Pfam" id="PF07714">
    <property type="entry name" value="PK_Tyr_Ser-Thr"/>
    <property type="match status" value="1"/>
</dbReference>
<dbReference type="FunFam" id="3.30.200.20:FF:000543">
    <property type="entry name" value="Putative leucine-rich repeat receptor-like serine/threonine-protein kinase"/>
    <property type="match status" value="1"/>
</dbReference>
<evidence type="ECO:0000256" key="10">
    <source>
        <dbReference type="ARBA" id="ARBA00022729"/>
    </source>
</evidence>
<dbReference type="InterPro" id="IPR001611">
    <property type="entry name" value="Leu-rich_rpt"/>
</dbReference>
<evidence type="ECO:0000256" key="13">
    <source>
        <dbReference type="ARBA" id="ARBA00022777"/>
    </source>
</evidence>
<protein>
    <recommendedName>
        <fullName evidence="3">non-specific serine/threonine protein kinase</fullName>
        <ecNumber evidence="3">2.7.11.1</ecNumber>
    </recommendedName>
</protein>
<keyword evidence="4" id="KW-1003">Cell membrane</keyword>
<dbReference type="InterPro" id="IPR000719">
    <property type="entry name" value="Prot_kinase_dom"/>
</dbReference>
<proteinExistence type="inferred from homology"/>
<dbReference type="InterPro" id="IPR011009">
    <property type="entry name" value="Kinase-like_dom_sf"/>
</dbReference>
<dbReference type="Pfam" id="PF13855">
    <property type="entry name" value="LRR_8"/>
    <property type="match status" value="2"/>
</dbReference>
<evidence type="ECO:0000256" key="22">
    <source>
        <dbReference type="SAM" id="Phobius"/>
    </source>
</evidence>
<dbReference type="PANTHER" id="PTHR48056:SF73">
    <property type="entry name" value="LRR RECEPTOR-LIKE SERINE_THREONINE-PROTEIN KINASE EFR"/>
    <property type="match status" value="1"/>
</dbReference>
<evidence type="ECO:0000256" key="17">
    <source>
        <dbReference type="ARBA" id="ARBA00023170"/>
    </source>
</evidence>
<evidence type="ECO:0000259" key="23">
    <source>
        <dbReference type="PROSITE" id="PS50011"/>
    </source>
</evidence>
<evidence type="ECO:0000313" key="24">
    <source>
        <dbReference type="EMBL" id="KAL1563844.1"/>
    </source>
</evidence>
<keyword evidence="6" id="KW-0597">Phosphoprotein</keyword>
<name>A0ABD1I892_SALDI</name>
<evidence type="ECO:0000256" key="1">
    <source>
        <dbReference type="ARBA" id="ARBA00004162"/>
    </source>
</evidence>
<dbReference type="PANTHER" id="PTHR48056">
    <property type="entry name" value="LRR RECEPTOR-LIKE SERINE/THREONINE-PROTEIN KINASE-RELATED"/>
    <property type="match status" value="1"/>
</dbReference>
<evidence type="ECO:0000256" key="21">
    <source>
        <dbReference type="PROSITE-ProRule" id="PRU10141"/>
    </source>
</evidence>
<dbReference type="Gene3D" id="3.80.10.10">
    <property type="entry name" value="Ribonuclease Inhibitor"/>
    <property type="match status" value="3"/>
</dbReference>
<dbReference type="SUPFAM" id="SSF52047">
    <property type="entry name" value="RNI-like"/>
    <property type="match status" value="1"/>
</dbReference>
<keyword evidence="18" id="KW-0325">Glycoprotein</keyword>
<dbReference type="Pfam" id="PF08263">
    <property type="entry name" value="LRRNT_2"/>
    <property type="match status" value="1"/>
</dbReference>
<dbReference type="AlphaFoldDB" id="A0ABD1I892"/>
<organism evidence="24 25">
    <name type="scientific">Salvia divinorum</name>
    <name type="common">Maria pastora</name>
    <name type="synonym">Diviner's sage</name>
    <dbReference type="NCBI Taxonomy" id="28513"/>
    <lineage>
        <taxon>Eukaryota</taxon>
        <taxon>Viridiplantae</taxon>
        <taxon>Streptophyta</taxon>
        <taxon>Embryophyta</taxon>
        <taxon>Tracheophyta</taxon>
        <taxon>Spermatophyta</taxon>
        <taxon>Magnoliopsida</taxon>
        <taxon>eudicotyledons</taxon>
        <taxon>Gunneridae</taxon>
        <taxon>Pentapetalae</taxon>
        <taxon>asterids</taxon>
        <taxon>lamiids</taxon>
        <taxon>Lamiales</taxon>
        <taxon>Lamiaceae</taxon>
        <taxon>Nepetoideae</taxon>
        <taxon>Mentheae</taxon>
        <taxon>Salviinae</taxon>
        <taxon>Salvia</taxon>
        <taxon>Salvia subgen. Calosphace</taxon>
    </lineage>
</organism>
<keyword evidence="9 22" id="KW-0812">Transmembrane</keyword>
<evidence type="ECO:0000256" key="6">
    <source>
        <dbReference type="ARBA" id="ARBA00022553"/>
    </source>
</evidence>
<evidence type="ECO:0000256" key="9">
    <source>
        <dbReference type="ARBA" id="ARBA00022692"/>
    </source>
</evidence>
<dbReference type="CDD" id="cd14066">
    <property type="entry name" value="STKc_IRAK"/>
    <property type="match status" value="1"/>
</dbReference>
<feature type="transmembrane region" description="Helical" evidence="22">
    <location>
        <begin position="625"/>
        <end position="650"/>
    </location>
</feature>
<dbReference type="Gene3D" id="3.30.200.20">
    <property type="entry name" value="Phosphorylase Kinase, domain 1"/>
    <property type="match status" value="1"/>
</dbReference>
<keyword evidence="15 22" id="KW-1133">Transmembrane helix</keyword>
<dbReference type="InterPro" id="IPR003591">
    <property type="entry name" value="Leu-rich_rpt_typical-subtyp"/>
</dbReference>
<evidence type="ECO:0000256" key="14">
    <source>
        <dbReference type="ARBA" id="ARBA00022840"/>
    </source>
</evidence>
<dbReference type="Proteomes" id="UP001567538">
    <property type="component" value="Unassembled WGS sequence"/>
</dbReference>
<feature type="domain" description="Protein kinase" evidence="23">
    <location>
        <begin position="692"/>
        <end position="994"/>
    </location>
</feature>
<dbReference type="GO" id="GO:0004674">
    <property type="term" value="F:protein serine/threonine kinase activity"/>
    <property type="evidence" value="ECO:0007669"/>
    <property type="project" value="UniProtKB-KW"/>
</dbReference>
<keyword evidence="13 24" id="KW-0418">Kinase</keyword>
<comment type="similarity">
    <text evidence="2">Belongs to the protein kinase superfamily. Ser/Thr protein kinase family.</text>
</comment>
<evidence type="ECO:0000256" key="15">
    <source>
        <dbReference type="ARBA" id="ARBA00022989"/>
    </source>
</evidence>
<keyword evidence="10" id="KW-0732">Signal</keyword>
<keyword evidence="11" id="KW-0677">Repeat</keyword>